<accession>A0A438MW22</accession>
<feature type="compositionally biased region" description="Polar residues" evidence="1">
    <location>
        <begin position="12"/>
        <end position="24"/>
    </location>
</feature>
<reference evidence="2 3" key="1">
    <citation type="submission" date="2017-03" db="EMBL/GenBank/DDBJ databases">
        <title>Genomes of endolithic fungi from Antarctica.</title>
        <authorList>
            <person name="Coleine C."/>
            <person name="Masonjones S."/>
            <person name="Stajich J.E."/>
        </authorList>
    </citation>
    <scope>NUCLEOTIDE SEQUENCE [LARGE SCALE GENOMIC DNA]</scope>
    <source>
        <strain evidence="2 3">CCFEE 6314</strain>
    </source>
</reference>
<evidence type="ECO:0000313" key="2">
    <source>
        <dbReference type="EMBL" id="RVX67118.1"/>
    </source>
</evidence>
<organism evidence="2 3">
    <name type="scientific">Exophiala mesophila</name>
    <name type="common">Black yeast-like fungus</name>
    <dbReference type="NCBI Taxonomy" id="212818"/>
    <lineage>
        <taxon>Eukaryota</taxon>
        <taxon>Fungi</taxon>
        <taxon>Dikarya</taxon>
        <taxon>Ascomycota</taxon>
        <taxon>Pezizomycotina</taxon>
        <taxon>Eurotiomycetes</taxon>
        <taxon>Chaetothyriomycetidae</taxon>
        <taxon>Chaetothyriales</taxon>
        <taxon>Herpotrichiellaceae</taxon>
        <taxon>Exophiala</taxon>
    </lineage>
</organism>
<dbReference type="AlphaFoldDB" id="A0A438MW22"/>
<protein>
    <submittedName>
        <fullName evidence="2">Uncharacterized protein</fullName>
    </submittedName>
</protein>
<dbReference type="Proteomes" id="UP000288859">
    <property type="component" value="Unassembled WGS sequence"/>
</dbReference>
<feature type="compositionally biased region" description="Basic and acidic residues" evidence="1">
    <location>
        <begin position="88"/>
        <end position="103"/>
    </location>
</feature>
<feature type="region of interest" description="Disordered" evidence="1">
    <location>
        <begin position="1"/>
        <end position="211"/>
    </location>
</feature>
<evidence type="ECO:0000256" key="1">
    <source>
        <dbReference type="SAM" id="MobiDB-lite"/>
    </source>
</evidence>
<sequence>MSDRVKKPLKGGQSQFTQSASPYTVTPRFSRPGVHVKDDIDSSLEDRGDDSELPSRSEPTTTEDLIDAGPDSESDHGQDSSPLVTRIAEQRHEDPDKWKREYNKPSFRRRLISTTPAAKKQKTAHQSGLQGQTEAIAISSSPDYSEDEGLEDPLSSHERSHSAASIDDDLDDPYDQHETATIPRFKGPTGPEPLLRSTFRPKAADDRETQTVSEVVLPDIFSPSKRRGKHDYLPGGNAELVRNWVLNVAANETPSPRPGKDVIVVDRVHRDISNRLLTIYDEAGVEWLLPTQHADSRVGKGADLAAVHSGSKILIKGQATNWSIPFSTPNAKDLVVVAHWEILT</sequence>
<gene>
    <name evidence="2" type="ORF">B0A52_08361</name>
</gene>
<dbReference type="OrthoDB" id="5389296at2759"/>
<dbReference type="VEuPathDB" id="FungiDB:PV10_00726"/>
<proteinExistence type="predicted"/>
<feature type="compositionally biased region" description="Polar residues" evidence="1">
    <location>
        <begin position="124"/>
        <end position="143"/>
    </location>
</feature>
<evidence type="ECO:0000313" key="3">
    <source>
        <dbReference type="Proteomes" id="UP000288859"/>
    </source>
</evidence>
<name>A0A438MW22_EXOME</name>
<dbReference type="EMBL" id="NAJM01000052">
    <property type="protein sequence ID" value="RVX67118.1"/>
    <property type="molecule type" value="Genomic_DNA"/>
</dbReference>
<comment type="caution">
    <text evidence="2">The sequence shown here is derived from an EMBL/GenBank/DDBJ whole genome shotgun (WGS) entry which is preliminary data.</text>
</comment>
<feature type="compositionally biased region" description="Basic and acidic residues" evidence="1">
    <location>
        <begin position="35"/>
        <end position="46"/>
    </location>
</feature>